<dbReference type="InterPro" id="IPR027417">
    <property type="entry name" value="P-loop_NTPase"/>
</dbReference>
<sequence>MAMSSVLSELTSRSISFLMDKCSRQLASPPTIEETLSNLQRLLLQVHVIGDEADERHISNQAMLRQLNQLRKDMYRGYQTLDTFRCRVSPSFTPSIYRPAKEGHAQRLRQVLGCLEAAIRDTSELVVFLSGCPRRCRQPYSMYLILSNCMFGRRMEMARIMEFLLQEEVPIDGNPGVLPIVGPRRIGKSTQIEYACKFCNHERPCQWRSKDIIDVWRKLYSDCKQHVADGTKMIVASRSDKIVRFGTTQVKFLTPEEYWYFIKVRTFDVSPEYLVILHDYETGSVQDKAQNDGPQMSIGDFLFGSNDVTPCRRMEVVAWRSHLPPHYNYVWDCGVWRPQRIVSSSRRKRIQQIQS</sequence>
<dbReference type="OMA" id="ENPRTHY"/>
<dbReference type="SUPFAM" id="SSF52540">
    <property type="entry name" value="P-loop containing nucleoside triphosphate hydrolases"/>
    <property type="match status" value="1"/>
</dbReference>
<reference evidence="1 2" key="1">
    <citation type="journal article" date="2009" name="Nature">
        <title>The Sorghum bicolor genome and the diversification of grasses.</title>
        <authorList>
            <person name="Paterson A.H."/>
            <person name="Bowers J.E."/>
            <person name="Bruggmann R."/>
            <person name="Dubchak I."/>
            <person name="Grimwood J."/>
            <person name="Gundlach H."/>
            <person name="Haberer G."/>
            <person name="Hellsten U."/>
            <person name="Mitros T."/>
            <person name="Poliakov A."/>
            <person name="Schmutz J."/>
            <person name="Spannagl M."/>
            <person name="Tang H."/>
            <person name="Wang X."/>
            <person name="Wicker T."/>
            <person name="Bharti A.K."/>
            <person name="Chapman J."/>
            <person name="Feltus F.A."/>
            <person name="Gowik U."/>
            <person name="Grigoriev I.V."/>
            <person name="Lyons E."/>
            <person name="Maher C.A."/>
            <person name="Martis M."/>
            <person name="Narechania A."/>
            <person name="Otillar R.P."/>
            <person name="Penning B.W."/>
            <person name="Salamov A.A."/>
            <person name="Wang Y."/>
            <person name="Zhang L."/>
            <person name="Carpita N.C."/>
            <person name="Freeling M."/>
            <person name="Gingle A.R."/>
            <person name="Hash C.T."/>
            <person name="Keller B."/>
            <person name="Klein P."/>
            <person name="Kresovich S."/>
            <person name="McCann M.C."/>
            <person name="Ming R."/>
            <person name="Peterson D.G."/>
            <person name="Mehboob-ur-Rahman"/>
            <person name="Ware D."/>
            <person name="Westhoff P."/>
            <person name="Mayer K.F."/>
            <person name="Messing J."/>
            <person name="Rokhsar D.S."/>
        </authorList>
    </citation>
    <scope>NUCLEOTIDE SEQUENCE [LARGE SCALE GENOMIC DNA]</scope>
    <source>
        <strain evidence="2">cv. BTx623</strain>
    </source>
</reference>
<dbReference type="Proteomes" id="UP000000768">
    <property type="component" value="Chromosome 2"/>
</dbReference>
<protein>
    <recommendedName>
        <fullName evidence="3">Rx N-terminal domain-containing protein</fullName>
    </recommendedName>
</protein>
<dbReference type="AlphaFoldDB" id="A0A1B6QA22"/>
<evidence type="ECO:0000313" key="2">
    <source>
        <dbReference type="Proteomes" id="UP000000768"/>
    </source>
</evidence>
<name>A0A1B6QA22_SORBI</name>
<evidence type="ECO:0008006" key="3">
    <source>
        <dbReference type="Google" id="ProtNLM"/>
    </source>
</evidence>
<dbReference type="PANTHER" id="PTHR33377:SF30">
    <property type="entry name" value="OS07G0117000 PROTEIN"/>
    <property type="match status" value="1"/>
</dbReference>
<dbReference type="Gramene" id="KXG34765">
    <property type="protein sequence ID" value="KXG34765"/>
    <property type="gene ID" value="SORBI_3002G088300"/>
</dbReference>
<gene>
    <name evidence="1" type="ORF">SORBI_3002G088300</name>
</gene>
<evidence type="ECO:0000313" key="1">
    <source>
        <dbReference type="EMBL" id="KXG34765.1"/>
    </source>
</evidence>
<organism evidence="1 2">
    <name type="scientific">Sorghum bicolor</name>
    <name type="common">Sorghum</name>
    <name type="synonym">Sorghum vulgare</name>
    <dbReference type="NCBI Taxonomy" id="4558"/>
    <lineage>
        <taxon>Eukaryota</taxon>
        <taxon>Viridiplantae</taxon>
        <taxon>Streptophyta</taxon>
        <taxon>Embryophyta</taxon>
        <taxon>Tracheophyta</taxon>
        <taxon>Spermatophyta</taxon>
        <taxon>Magnoliopsida</taxon>
        <taxon>Liliopsida</taxon>
        <taxon>Poales</taxon>
        <taxon>Poaceae</taxon>
        <taxon>PACMAD clade</taxon>
        <taxon>Panicoideae</taxon>
        <taxon>Andropogonodae</taxon>
        <taxon>Andropogoneae</taxon>
        <taxon>Sorghinae</taxon>
        <taxon>Sorghum</taxon>
    </lineage>
</organism>
<keyword evidence="2" id="KW-1185">Reference proteome</keyword>
<reference evidence="2" key="2">
    <citation type="journal article" date="2018" name="Plant J.">
        <title>The Sorghum bicolor reference genome: improved assembly, gene annotations, a transcriptome atlas, and signatures of genome organization.</title>
        <authorList>
            <person name="McCormick R.F."/>
            <person name="Truong S.K."/>
            <person name="Sreedasyam A."/>
            <person name="Jenkins J."/>
            <person name="Shu S."/>
            <person name="Sims D."/>
            <person name="Kennedy M."/>
            <person name="Amirebrahimi M."/>
            <person name="Weers B.D."/>
            <person name="McKinley B."/>
            <person name="Mattison A."/>
            <person name="Morishige D.T."/>
            <person name="Grimwood J."/>
            <person name="Schmutz J."/>
            <person name="Mullet J.E."/>
        </authorList>
    </citation>
    <scope>NUCLEOTIDE SEQUENCE [LARGE SCALE GENOMIC DNA]</scope>
    <source>
        <strain evidence="2">cv. BTx623</strain>
    </source>
</reference>
<dbReference type="EMBL" id="CM000761">
    <property type="protein sequence ID" value="KXG34765.1"/>
    <property type="molecule type" value="Genomic_DNA"/>
</dbReference>
<dbReference type="InParanoid" id="A0A1B6QA22"/>
<dbReference type="PANTHER" id="PTHR33377">
    <property type="entry name" value="OS10G0134700 PROTEIN-RELATED"/>
    <property type="match status" value="1"/>
</dbReference>
<proteinExistence type="predicted"/>
<accession>A0A1B6QA22</accession>